<evidence type="ECO:0000313" key="2">
    <source>
        <dbReference type="EMBL" id="GCC17138.1"/>
    </source>
</evidence>
<evidence type="ECO:0000313" key="3">
    <source>
        <dbReference type="Proteomes" id="UP000287033"/>
    </source>
</evidence>
<feature type="region of interest" description="Disordered" evidence="1">
    <location>
        <begin position="63"/>
        <end position="128"/>
    </location>
</feature>
<gene>
    <name evidence="2" type="ORF">chiPu_0021960</name>
</gene>
<sequence>GKGKKPLKGRPDNDPTITYSLIQKAPSPSQAKERTVYENVMMAKSTDSQGHSPPDDCVKYATIKFEASSQTPEGQKQRGATWGKGKKPLKGRPDNDPTDTYSLIKKAPSPSQVQQPSSPRGWRKRVSGGWVRTLTGWVQSQGRRDIECRPDIPSESPQTVPSE</sequence>
<feature type="region of interest" description="Disordered" evidence="1">
    <location>
        <begin position="1"/>
        <end position="33"/>
    </location>
</feature>
<feature type="compositionally biased region" description="Basic and acidic residues" evidence="1">
    <location>
        <begin position="142"/>
        <end position="152"/>
    </location>
</feature>
<feature type="region of interest" description="Disordered" evidence="1">
    <location>
        <begin position="141"/>
        <end position="163"/>
    </location>
</feature>
<accession>A0A401RG56</accession>
<keyword evidence="3" id="KW-1185">Reference proteome</keyword>
<organism evidence="2 3">
    <name type="scientific">Chiloscyllium punctatum</name>
    <name type="common">Brownbanded bambooshark</name>
    <name type="synonym">Hemiscyllium punctatum</name>
    <dbReference type="NCBI Taxonomy" id="137246"/>
    <lineage>
        <taxon>Eukaryota</taxon>
        <taxon>Metazoa</taxon>
        <taxon>Chordata</taxon>
        <taxon>Craniata</taxon>
        <taxon>Vertebrata</taxon>
        <taxon>Chondrichthyes</taxon>
        <taxon>Elasmobranchii</taxon>
        <taxon>Galeomorphii</taxon>
        <taxon>Galeoidea</taxon>
        <taxon>Orectolobiformes</taxon>
        <taxon>Hemiscylliidae</taxon>
        <taxon>Chiloscyllium</taxon>
    </lineage>
</organism>
<proteinExistence type="predicted"/>
<protein>
    <submittedName>
        <fullName evidence="2">Uncharacterized protein</fullName>
    </submittedName>
</protein>
<comment type="caution">
    <text evidence="2">The sequence shown here is derived from an EMBL/GenBank/DDBJ whole genome shotgun (WGS) entry which is preliminary data.</text>
</comment>
<name>A0A401RG56_CHIPU</name>
<feature type="compositionally biased region" description="Low complexity" evidence="1">
    <location>
        <begin position="108"/>
        <end position="119"/>
    </location>
</feature>
<dbReference type="EMBL" id="BEZZ01005375">
    <property type="protein sequence ID" value="GCC17138.1"/>
    <property type="molecule type" value="Genomic_DNA"/>
</dbReference>
<reference evidence="2 3" key="1">
    <citation type="journal article" date="2018" name="Nat. Ecol. Evol.">
        <title>Shark genomes provide insights into elasmobranch evolution and the origin of vertebrates.</title>
        <authorList>
            <person name="Hara Y"/>
            <person name="Yamaguchi K"/>
            <person name="Onimaru K"/>
            <person name="Kadota M"/>
            <person name="Koyanagi M"/>
            <person name="Keeley SD"/>
            <person name="Tatsumi K"/>
            <person name="Tanaka K"/>
            <person name="Motone F"/>
            <person name="Kageyama Y"/>
            <person name="Nozu R"/>
            <person name="Adachi N"/>
            <person name="Nishimura O"/>
            <person name="Nakagawa R"/>
            <person name="Tanegashima C"/>
            <person name="Kiyatake I"/>
            <person name="Matsumoto R"/>
            <person name="Murakumo K"/>
            <person name="Nishida K"/>
            <person name="Terakita A"/>
            <person name="Kuratani S"/>
            <person name="Sato K"/>
            <person name="Hyodo S Kuraku.S."/>
        </authorList>
    </citation>
    <scope>NUCLEOTIDE SEQUENCE [LARGE SCALE GENOMIC DNA]</scope>
</reference>
<feature type="non-terminal residue" evidence="2">
    <location>
        <position position="1"/>
    </location>
</feature>
<evidence type="ECO:0000256" key="1">
    <source>
        <dbReference type="SAM" id="MobiDB-lite"/>
    </source>
</evidence>
<dbReference type="AlphaFoldDB" id="A0A401RG56"/>
<dbReference type="OrthoDB" id="10039395at2759"/>
<dbReference type="Proteomes" id="UP000287033">
    <property type="component" value="Unassembled WGS sequence"/>
</dbReference>
<feature type="compositionally biased region" description="Polar residues" evidence="1">
    <location>
        <begin position="15"/>
        <end position="30"/>
    </location>
</feature>